<feature type="compositionally biased region" description="Polar residues" evidence="1">
    <location>
        <begin position="1"/>
        <end position="12"/>
    </location>
</feature>
<organism evidence="2 3">
    <name type="scientific">Arthroderma otae (strain ATCC MYA-4605 / CBS 113480)</name>
    <name type="common">Microsporum canis</name>
    <dbReference type="NCBI Taxonomy" id="554155"/>
    <lineage>
        <taxon>Eukaryota</taxon>
        <taxon>Fungi</taxon>
        <taxon>Dikarya</taxon>
        <taxon>Ascomycota</taxon>
        <taxon>Pezizomycotina</taxon>
        <taxon>Eurotiomycetes</taxon>
        <taxon>Eurotiomycetidae</taxon>
        <taxon>Onygenales</taxon>
        <taxon>Arthrodermataceae</taxon>
        <taxon>Microsporum</taxon>
    </lineage>
</organism>
<protein>
    <submittedName>
        <fullName evidence="2">Uncharacterized protein</fullName>
    </submittedName>
</protein>
<dbReference type="VEuPathDB" id="FungiDB:MCYG_07731"/>
<feature type="compositionally biased region" description="Polar residues" evidence="1">
    <location>
        <begin position="150"/>
        <end position="161"/>
    </location>
</feature>
<feature type="region of interest" description="Disordered" evidence="1">
    <location>
        <begin position="516"/>
        <end position="535"/>
    </location>
</feature>
<reference evidence="3" key="1">
    <citation type="journal article" date="2012" name="MBio">
        <title>Comparative genome analysis of Trichophyton rubrum and related dermatophytes reveals candidate genes involved in infection.</title>
        <authorList>
            <person name="Martinez D.A."/>
            <person name="Oliver B.G."/>
            <person name="Graeser Y."/>
            <person name="Goldberg J.M."/>
            <person name="Li W."/>
            <person name="Martinez-Rossi N.M."/>
            <person name="Monod M."/>
            <person name="Shelest E."/>
            <person name="Barton R.C."/>
            <person name="Birch E."/>
            <person name="Brakhage A.A."/>
            <person name="Chen Z."/>
            <person name="Gurr S.J."/>
            <person name="Heiman D."/>
            <person name="Heitman J."/>
            <person name="Kosti I."/>
            <person name="Rossi A."/>
            <person name="Saif S."/>
            <person name="Samalova M."/>
            <person name="Saunders C.W."/>
            <person name="Shea T."/>
            <person name="Summerbell R.C."/>
            <person name="Xu J."/>
            <person name="Young S."/>
            <person name="Zeng Q."/>
            <person name="Birren B.W."/>
            <person name="Cuomo C.A."/>
            <person name="White T.C."/>
        </authorList>
    </citation>
    <scope>NUCLEOTIDE SEQUENCE [LARGE SCALE GENOMIC DNA]</scope>
    <source>
        <strain evidence="3">ATCC MYA-4605 / CBS 113480</strain>
    </source>
</reference>
<dbReference type="AlphaFoldDB" id="C5FX72"/>
<dbReference type="STRING" id="554155.C5FX72"/>
<feature type="compositionally biased region" description="Basic and acidic residues" evidence="1">
    <location>
        <begin position="344"/>
        <end position="360"/>
    </location>
</feature>
<feature type="region of interest" description="Disordered" evidence="1">
    <location>
        <begin position="143"/>
        <end position="174"/>
    </location>
</feature>
<dbReference type="OrthoDB" id="5373017at2759"/>
<feature type="compositionally biased region" description="Low complexity" evidence="1">
    <location>
        <begin position="16"/>
        <end position="30"/>
    </location>
</feature>
<feature type="compositionally biased region" description="Polar residues" evidence="1">
    <location>
        <begin position="36"/>
        <end position="49"/>
    </location>
</feature>
<proteinExistence type="predicted"/>
<accession>C5FX72</accession>
<feature type="compositionally biased region" description="Polar residues" evidence="1">
    <location>
        <begin position="362"/>
        <end position="372"/>
    </location>
</feature>
<name>C5FX72_ARTOC</name>
<dbReference type="RefSeq" id="XP_002843948.1">
    <property type="nucleotide sequence ID" value="XM_002843902.1"/>
</dbReference>
<feature type="region of interest" description="Disordered" evidence="1">
    <location>
        <begin position="1"/>
        <end position="49"/>
    </location>
</feature>
<dbReference type="OMA" id="FELDNLW"/>
<evidence type="ECO:0000313" key="2">
    <source>
        <dbReference type="EMBL" id="EEQ34912.1"/>
    </source>
</evidence>
<feature type="region of interest" description="Disordered" evidence="1">
    <location>
        <begin position="344"/>
        <end position="384"/>
    </location>
</feature>
<dbReference type="Proteomes" id="UP000002035">
    <property type="component" value="Unassembled WGS sequence"/>
</dbReference>
<gene>
    <name evidence="2" type="ORF">MCYG_07731</name>
</gene>
<dbReference type="EMBL" id="DS995707">
    <property type="protein sequence ID" value="EEQ34912.1"/>
    <property type="molecule type" value="Genomic_DNA"/>
</dbReference>
<dbReference type="HOGENOM" id="CLU_026795_0_0_1"/>
<evidence type="ECO:0000313" key="3">
    <source>
        <dbReference type="Proteomes" id="UP000002035"/>
    </source>
</evidence>
<dbReference type="GeneID" id="9228072"/>
<feature type="compositionally biased region" description="Polar residues" evidence="1">
    <location>
        <begin position="517"/>
        <end position="533"/>
    </location>
</feature>
<evidence type="ECO:0000256" key="1">
    <source>
        <dbReference type="SAM" id="MobiDB-lite"/>
    </source>
</evidence>
<sequence>MASGPQQNTNNDFVGHTQPSQVHQQQQQQHIDGSNPHLSSNSVGVSPDYTSENHLAGLVQAATAAAGQDVGWAQNDDSDMMAASHGRAIQNHLDSYSVGMHLDENGFATTSQTGHPFGDIPGESAAGGDRQIAASNVVIGTTARKRKRNQSNVDPAMTSATVRFRFGDGGEGNTAQEAVAGQVPENDGSSLDIREMPPQRVISDARAAGVHSAVALFRQPSAASKKATRPPMSKMFASLGLSPESFLHLQAAAKQYMLDENHPERRDCVGQRGRGDTEMVKLRLWNCVRDFLDREGNGLRFFGEHVVDEGAQPNDIIWPRDDHKIISLVTPLLRRMVTNERQRQYAIETRKGGNSEDKGKRNSTSASNNIPENVQRYHQPPPNDTTELGMLELIRNEYPTYPTDWDSVARSYDAYNQDYRLDSLGSISGLPQQDWWGLVAAIDCHYQIDHGGNATLCTESCQECTINHIMSSESMAEVNFRISGEDDIAARNYFATGITRDVTRIVKNYLLEHPNIQPGSSEAQDPQFQTSEAVPQHPVQIQPGLDQQPQPQATDTLPVTLSINIIQNQEHKRIYPRFQVPASQCTDFSTLLDTIRQYYLGQNNAQVPQSMRVRAWLDDGLQPIHNDSQWLAALVTASEIEWMDDELKVVVDRMDSAAS</sequence>
<keyword evidence="3" id="KW-1185">Reference proteome</keyword>
<dbReference type="eggNOG" id="ENOG502SNDH">
    <property type="taxonomic scope" value="Eukaryota"/>
</dbReference>